<accession>A0A5C3FEP3</accession>
<dbReference type="AlphaFoldDB" id="A0A5C3FEP3"/>
<name>A0A5C3FEP3_PSEA2</name>
<feature type="region of interest" description="Disordered" evidence="1">
    <location>
        <begin position="166"/>
        <end position="212"/>
    </location>
</feature>
<keyword evidence="3" id="KW-1185">Reference proteome</keyword>
<reference evidence="2" key="1">
    <citation type="submission" date="2018-03" db="EMBL/GenBank/DDBJ databases">
        <authorList>
            <person name="Guldener U."/>
        </authorList>
    </citation>
    <scope>NUCLEOTIDE SEQUENCE [LARGE SCALE GENOMIC DNA]</scope>
    <source>
        <strain evidence="2">ATCC34888</strain>
    </source>
</reference>
<dbReference type="Proteomes" id="UP000325008">
    <property type="component" value="Unassembled WGS sequence"/>
</dbReference>
<gene>
    <name evidence="2" type="ORF">PSANT_00552</name>
</gene>
<feature type="compositionally biased region" description="Polar residues" evidence="1">
    <location>
        <begin position="203"/>
        <end position="212"/>
    </location>
</feature>
<comment type="caution">
    <text evidence="2">The sequence shown here is derived from an EMBL/GenBank/DDBJ whole genome shotgun (WGS) entry which is preliminary data.</text>
</comment>
<sequence>MALRLSLDSASMAMSGWLPLRRSGSGANPDEMERRPKVPPHLMSPPVGERIFKGVPEDNAKMPPTDGREALPRPKSGAERMEELPPSHARFAWHVQYSFGPACDSLGGRKCDRWIFGLWVKLLLLPSRQQHLVRLLTAVGQARPARPSAKAMAAFSVGWFQGFRKPQARRRNSAPAAGNDGGAHKHEQRRASHMTWAVRPERANQQAGMRRI</sequence>
<feature type="region of interest" description="Disordered" evidence="1">
    <location>
        <begin position="18"/>
        <end position="80"/>
    </location>
</feature>
<organism evidence="2 3">
    <name type="scientific">Pseudozyma antarctica</name>
    <name type="common">Yeast</name>
    <name type="synonym">Candida antarctica</name>
    <dbReference type="NCBI Taxonomy" id="84753"/>
    <lineage>
        <taxon>Eukaryota</taxon>
        <taxon>Fungi</taxon>
        <taxon>Dikarya</taxon>
        <taxon>Basidiomycota</taxon>
        <taxon>Ustilaginomycotina</taxon>
        <taxon>Ustilaginomycetes</taxon>
        <taxon>Ustilaginales</taxon>
        <taxon>Ustilaginaceae</taxon>
        <taxon>Moesziomyces</taxon>
    </lineage>
</organism>
<protein>
    <submittedName>
        <fullName evidence="2">Uncharacterized protein</fullName>
    </submittedName>
</protein>
<proteinExistence type="predicted"/>
<evidence type="ECO:0000313" key="3">
    <source>
        <dbReference type="Proteomes" id="UP000325008"/>
    </source>
</evidence>
<feature type="compositionally biased region" description="Basic and acidic residues" evidence="1">
    <location>
        <begin position="50"/>
        <end position="80"/>
    </location>
</feature>
<evidence type="ECO:0000256" key="1">
    <source>
        <dbReference type="SAM" id="MobiDB-lite"/>
    </source>
</evidence>
<dbReference type="EMBL" id="OOIQ01000001">
    <property type="protein sequence ID" value="SPO42868.1"/>
    <property type="molecule type" value="Genomic_DNA"/>
</dbReference>
<evidence type="ECO:0000313" key="2">
    <source>
        <dbReference type="EMBL" id="SPO42868.1"/>
    </source>
</evidence>